<keyword evidence="3" id="KW-1185">Reference proteome</keyword>
<dbReference type="PROSITE" id="PS51459">
    <property type="entry name" value="FIDO"/>
    <property type="match status" value="1"/>
</dbReference>
<accession>A0A0R1JYH4</accession>
<dbReference type="Proteomes" id="UP000051162">
    <property type="component" value="Unassembled WGS sequence"/>
</dbReference>
<dbReference type="OrthoDB" id="9807853at2"/>
<reference evidence="2 3" key="1">
    <citation type="journal article" date="2015" name="Genome Announc.">
        <title>Expanding the biotechnology potential of lactobacilli through comparative genomics of 213 strains and associated genera.</title>
        <authorList>
            <person name="Sun Z."/>
            <person name="Harris H.M."/>
            <person name="McCann A."/>
            <person name="Guo C."/>
            <person name="Argimon S."/>
            <person name="Zhang W."/>
            <person name="Yang X."/>
            <person name="Jeffery I.B."/>
            <person name="Cooney J.C."/>
            <person name="Kagawa T.F."/>
            <person name="Liu W."/>
            <person name="Song Y."/>
            <person name="Salvetti E."/>
            <person name="Wrobel A."/>
            <person name="Rasinkangas P."/>
            <person name="Parkhill J."/>
            <person name="Rea M.C."/>
            <person name="O'Sullivan O."/>
            <person name="Ritari J."/>
            <person name="Douillard F.P."/>
            <person name="Paul Ross R."/>
            <person name="Yang R."/>
            <person name="Briner A.E."/>
            <person name="Felis G.E."/>
            <person name="de Vos W.M."/>
            <person name="Barrangou R."/>
            <person name="Klaenhammer T.R."/>
            <person name="Caufield P.W."/>
            <person name="Cui Y."/>
            <person name="Zhang H."/>
            <person name="O'Toole P.W."/>
        </authorList>
    </citation>
    <scope>NUCLEOTIDE SEQUENCE [LARGE SCALE GENOMIC DNA]</scope>
    <source>
        <strain evidence="2 3">DSM 19117</strain>
    </source>
</reference>
<proteinExistence type="predicted"/>
<sequence length="241" mass="26344">MNFPDKYKFDRPAANAGLKANLVTLLTTTIQLDQIPSTPEQVTAILSGEPAPTGSSATRQAGLALYRAYQEVMVGDAPLTATSIFALNRVIAAGTSGAGQLRETVSEATNWQPPVPDREQGLRRLTTILSASGKSATEKAMDLALYLSRWQLFATGNQRTAWAAANWLMRDAGAGVLLLPADKRQWYAVQLQAYCQAGRALTIKQWLYGNAVWGLLDYRVAVQSHHFVQNHYSPLNNPLDQ</sequence>
<evidence type="ECO:0000259" key="1">
    <source>
        <dbReference type="PROSITE" id="PS51459"/>
    </source>
</evidence>
<dbReference type="EMBL" id="AZDT01000021">
    <property type="protein sequence ID" value="KRK76270.1"/>
    <property type="molecule type" value="Genomic_DNA"/>
</dbReference>
<dbReference type="InterPro" id="IPR036597">
    <property type="entry name" value="Fido-like_dom_sf"/>
</dbReference>
<dbReference type="InterPro" id="IPR003812">
    <property type="entry name" value="Fido"/>
</dbReference>
<protein>
    <recommendedName>
        <fullName evidence="1">Fido domain-containing protein</fullName>
    </recommendedName>
</protein>
<dbReference type="STRING" id="1423773.FD30_GL001442"/>
<dbReference type="RefSeq" id="WP_056944012.1">
    <property type="nucleotide sequence ID" value="NZ_AZDT01000021.1"/>
</dbReference>
<feature type="domain" description="Fido" evidence="1">
    <location>
        <begin position="79"/>
        <end position="209"/>
    </location>
</feature>
<evidence type="ECO:0000313" key="2">
    <source>
        <dbReference type="EMBL" id="KRK76270.1"/>
    </source>
</evidence>
<gene>
    <name evidence="2" type="ORF">FD30_GL001442</name>
</gene>
<dbReference type="PATRIC" id="fig|1423773.3.peg.1479"/>
<dbReference type="Pfam" id="PF02661">
    <property type="entry name" value="Fic"/>
    <property type="match status" value="1"/>
</dbReference>
<dbReference type="Gene3D" id="1.10.3290.10">
    <property type="entry name" value="Fido-like domain"/>
    <property type="match status" value="1"/>
</dbReference>
<dbReference type="SUPFAM" id="SSF140931">
    <property type="entry name" value="Fic-like"/>
    <property type="match status" value="1"/>
</dbReference>
<comment type="caution">
    <text evidence="2">The sequence shown here is derived from an EMBL/GenBank/DDBJ whole genome shotgun (WGS) entry which is preliminary data.</text>
</comment>
<dbReference type="AlphaFoldDB" id="A0A0R1JYH4"/>
<name>A0A0R1JYH4_9LACO</name>
<evidence type="ECO:0000313" key="3">
    <source>
        <dbReference type="Proteomes" id="UP000051162"/>
    </source>
</evidence>
<organism evidence="2 3">
    <name type="scientific">Levilactobacillus namurensis DSM 19117</name>
    <dbReference type="NCBI Taxonomy" id="1423773"/>
    <lineage>
        <taxon>Bacteria</taxon>
        <taxon>Bacillati</taxon>
        <taxon>Bacillota</taxon>
        <taxon>Bacilli</taxon>
        <taxon>Lactobacillales</taxon>
        <taxon>Lactobacillaceae</taxon>
        <taxon>Levilactobacillus</taxon>
    </lineage>
</organism>
<dbReference type="GeneID" id="84781976"/>